<dbReference type="PANTHER" id="PTHR13214">
    <property type="entry name" value="ZINC FINGER PROTEIN 330"/>
    <property type="match status" value="1"/>
</dbReference>
<evidence type="ECO:0000256" key="5">
    <source>
        <dbReference type="ARBA" id="ARBA00022771"/>
    </source>
</evidence>
<evidence type="ECO:0000256" key="1">
    <source>
        <dbReference type="ARBA" id="ARBA00004604"/>
    </source>
</evidence>
<dbReference type="InterPro" id="IPR010531">
    <property type="entry name" value="NOA36"/>
</dbReference>
<comment type="similarity">
    <text evidence="2">Belongs to the NOA36 family.</text>
</comment>
<name>A0ABR1DAS8_NECAM</name>
<feature type="region of interest" description="Disordered" evidence="8">
    <location>
        <begin position="256"/>
        <end position="325"/>
    </location>
</feature>
<comment type="caution">
    <text evidence="9">The sequence shown here is derived from an EMBL/GenBank/DDBJ whole genome shotgun (WGS) entry which is preliminary data.</text>
</comment>
<feature type="region of interest" description="Disordered" evidence="8">
    <location>
        <begin position="1"/>
        <end position="43"/>
    </location>
</feature>
<dbReference type="PANTHER" id="PTHR13214:SF1">
    <property type="entry name" value="ZINC FINGER PROTEIN 330"/>
    <property type="match status" value="1"/>
</dbReference>
<feature type="compositionally biased region" description="Acidic residues" evidence="8">
    <location>
        <begin position="291"/>
        <end position="314"/>
    </location>
</feature>
<evidence type="ECO:0000256" key="7">
    <source>
        <dbReference type="ARBA" id="ARBA00023242"/>
    </source>
</evidence>
<keyword evidence="10" id="KW-1185">Reference proteome</keyword>
<dbReference type="EMBL" id="JAVFWL010000004">
    <property type="protein sequence ID" value="KAK6747599.1"/>
    <property type="molecule type" value="Genomic_DNA"/>
</dbReference>
<keyword evidence="7" id="KW-0539">Nucleus</keyword>
<proteinExistence type="inferred from homology"/>
<accession>A0ABR1DAS8</accession>
<evidence type="ECO:0000256" key="8">
    <source>
        <dbReference type="SAM" id="MobiDB-lite"/>
    </source>
</evidence>
<organism evidence="9 10">
    <name type="scientific">Necator americanus</name>
    <name type="common">Human hookworm</name>
    <dbReference type="NCBI Taxonomy" id="51031"/>
    <lineage>
        <taxon>Eukaryota</taxon>
        <taxon>Metazoa</taxon>
        <taxon>Ecdysozoa</taxon>
        <taxon>Nematoda</taxon>
        <taxon>Chromadorea</taxon>
        <taxon>Rhabditida</taxon>
        <taxon>Rhabditina</taxon>
        <taxon>Rhabditomorpha</taxon>
        <taxon>Strongyloidea</taxon>
        <taxon>Ancylostomatidae</taxon>
        <taxon>Bunostominae</taxon>
        <taxon>Necator</taxon>
    </lineage>
</organism>
<keyword evidence="4" id="KW-0677">Repeat</keyword>
<evidence type="ECO:0000256" key="3">
    <source>
        <dbReference type="ARBA" id="ARBA00022723"/>
    </source>
</evidence>
<keyword evidence="6" id="KW-0862">Zinc</keyword>
<sequence>MMTNVFGAQGGGEEWPDENMPKKKTGQRKKAEKQRELQKKIRSGERSLADHPCNGQMQCDQCLRDQRSRAFCYFCSSISKLPICAQCGKQKCMAKTGDCVVKHAGKFTTDKLLLYLLFGRLGMVGAICDFCEAFVCHGRKCLTTHACTCPLRDAECVECKRGVWDHGGRIFNCSYCMNFLCEDDQFEHQASCQQVYSENYKCMSCNRLGTYTCMRCKICFCEEHVRRKGVVATKAKEIPCPKCNCPTKETKDYSVSVRRHEYGRQHRPDYEEDEDNYEGGQVWSGHYGGGEVDDEDSEESECSDDSEVQSEDESDHAGEGADKGK</sequence>
<keyword evidence="5" id="KW-0863">Zinc-finger</keyword>
<evidence type="ECO:0008006" key="11">
    <source>
        <dbReference type="Google" id="ProtNLM"/>
    </source>
</evidence>
<feature type="compositionally biased region" description="Basic and acidic residues" evidence="8">
    <location>
        <begin position="315"/>
        <end position="325"/>
    </location>
</feature>
<dbReference type="Pfam" id="PF06524">
    <property type="entry name" value="NOA36"/>
    <property type="match status" value="1"/>
</dbReference>
<evidence type="ECO:0000256" key="6">
    <source>
        <dbReference type="ARBA" id="ARBA00022833"/>
    </source>
</evidence>
<evidence type="ECO:0000256" key="4">
    <source>
        <dbReference type="ARBA" id="ARBA00022737"/>
    </source>
</evidence>
<reference evidence="9 10" key="1">
    <citation type="submission" date="2023-08" db="EMBL/GenBank/DDBJ databases">
        <title>A Necator americanus chromosomal reference genome.</title>
        <authorList>
            <person name="Ilik V."/>
            <person name="Petrzelkova K.J."/>
            <person name="Pardy F."/>
            <person name="Fuh T."/>
            <person name="Niatou-Singa F.S."/>
            <person name="Gouil Q."/>
            <person name="Baker L."/>
            <person name="Ritchie M.E."/>
            <person name="Jex A.R."/>
            <person name="Gazzola D."/>
            <person name="Li H."/>
            <person name="Toshio Fujiwara R."/>
            <person name="Zhan B."/>
            <person name="Aroian R.V."/>
            <person name="Pafco B."/>
            <person name="Schwarz E.M."/>
        </authorList>
    </citation>
    <scope>NUCLEOTIDE SEQUENCE [LARGE SCALE GENOMIC DNA]</scope>
    <source>
        <strain evidence="9 10">Aroian</strain>
        <tissue evidence="9">Whole animal</tissue>
    </source>
</reference>
<evidence type="ECO:0000313" key="9">
    <source>
        <dbReference type="EMBL" id="KAK6747599.1"/>
    </source>
</evidence>
<protein>
    <recommendedName>
        <fullName evidence="11">NOA36 protein</fullName>
    </recommendedName>
</protein>
<evidence type="ECO:0000313" key="10">
    <source>
        <dbReference type="Proteomes" id="UP001303046"/>
    </source>
</evidence>
<feature type="compositionally biased region" description="Basic and acidic residues" evidence="8">
    <location>
        <begin position="256"/>
        <end position="269"/>
    </location>
</feature>
<comment type="subcellular location">
    <subcellularLocation>
        <location evidence="1">Nucleus</location>
        <location evidence="1">Nucleolus</location>
    </subcellularLocation>
</comment>
<gene>
    <name evidence="9" type="primary">Necator_chrIV.g13951</name>
    <name evidence="9" type="ORF">RB195_000659</name>
</gene>
<evidence type="ECO:0000256" key="2">
    <source>
        <dbReference type="ARBA" id="ARBA00007212"/>
    </source>
</evidence>
<dbReference type="Proteomes" id="UP001303046">
    <property type="component" value="Unassembled WGS sequence"/>
</dbReference>
<keyword evidence="3" id="KW-0479">Metal-binding</keyword>
<feature type="compositionally biased region" description="Basic residues" evidence="8">
    <location>
        <begin position="22"/>
        <end position="32"/>
    </location>
</feature>
<feature type="compositionally biased region" description="Basic and acidic residues" evidence="8">
    <location>
        <begin position="33"/>
        <end position="43"/>
    </location>
</feature>